<dbReference type="GO" id="GO:0005739">
    <property type="term" value="C:mitochondrion"/>
    <property type="evidence" value="ECO:0007669"/>
    <property type="project" value="TreeGrafter"/>
</dbReference>
<gene>
    <name evidence="2" type="ORF">HPP92_000543</name>
</gene>
<dbReference type="Proteomes" id="UP000636800">
    <property type="component" value="Chromosome 1"/>
</dbReference>
<evidence type="ECO:0000313" key="3">
    <source>
        <dbReference type="Proteomes" id="UP000636800"/>
    </source>
</evidence>
<evidence type="ECO:0000313" key="2">
    <source>
        <dbReference type="EMBL" id="KAG0495852.1"/>
    </source>
</evidence>
<dbReference type="AlphaFoldDB" id="A0A835S1K3"/>
<organism evidence="2 3">
    <name type="scientific">Vanilla planifolia</name>
    <name type="common">Vanilla</name>
    <dbReference type="NCBI Taxonomy" id="51239"/>
    <lineage>
        <taxon>Eukaryota</taxon>
        <taxon>Viridiplantae</taxon>
        <taxon>Streptophyta</taxon>
        <taxon>Embryophyta</taxon>
        <taxon>Tracheophyta</taxon>
        <taxon>Spermatophyta</taxon>
        <taxon>Magnoliopsida</taxon>
        <taxon>Liliopsida</taxon>
        <taxon>Asparagales</taxon>
        <taxon>Orchidaceae</taxon>
        <taxon>Vanilloideae</taxon>
        <taxon>Vanilleae</taxon>
        <taxon>Vanilla</taxon>
    </lineage>
</organism>
<dbReference type="SUPFAM" id="SSF63411">
    <property type="entry name" value="LuxS/MPP-like metallohydrolase"/>
    <property type="match status" value="1"/>
</dbReference>
<dbReference type="InterPro" id="IPR011249">
    <property type="entry name" value="Metalloenz_LuxS/M16"/>
</dbReference>
<feature type="domain" description="Peptidase M16 N-terminal" evidence="1">
    <location>
        <begin position="89"/>
        <end position="137"/>
    </location>
</feature>
<dbReference type="InterPro" id="IPR001431">
    <property type="entry name" value="Pept_M16_Zn_BS"/>
</dbReference>
<sequence>MYRAVGSKLSVLKQHVRRTKKFGSAERFASTSISQRSSGGFFSWLTGDKSSQLPPLDFPLSGVRLPPPLPDYVEPGKTKTTILPNGLKIASETSPKPAASIGLYVDCGSIYETPDSYGATHLLERMAFKSTTNRSHLDCAGSRSH</sequence>
<name>A0A835S1K3_VANPL</name>
<dbReference type="OrthoDB" id="10260625at2759"/>
<dbReference type="GO" id="GO:0004222">
    <property type="term" value="F:metalloendopeptidase activity"/>
    <property type="evidence" value="ECO:0007669"/>
    <property type="project" value="InterPro"/>
</dbReference>
<dbReference type="PROSITE" id="PS00143">
    <property type="entry name" value="INSULINASE"/>
    <property type="match status" value="1"/>
</dbReference>
<dbReference type="PANTHER" id="PTHR11851">
    <property type="entry name" value="METALLOPROTEASE"/>
    <property type="match status" value="1"/>
</dbReference>
<proteinExistence type="predicted"/>
<dbReference type="Pfam" id="PF00675">
    <property type="entry name" value="Peptidase_M16"/>
    <property type="match status" value="1"/>
</dbReference>
<comment type="caution">
    <text evidence="2">The sequence shown here is derived from an EMBL/GenBank/DDBJ whole genome shotgun (WGS) entry which is preliminary data.</text>
</comment>
<dbReference type="PANTHER" id="PTHR11851:SF190">
    <property type="entry name" value="MITOCHONDRIAL-PROCESSING PEPTIDASE SUBUNIT ALPHA"/>
    <property type="match status" value="1"/>
</dbReference>
<dbReference type="InterPro" id="IPR050361">
    <property type="entry name" value="MPP/UQCRC_Complex"/>
</dbReference>
<keyword evidence="3" id="KW-1185">Reference proteome</keyword>
<dbReference type="GO" id="GO:0006508">
    <property type="term" value="P:proteolysis"/>
    <property type="evidence" value="ECO:0007669"/>
    <property type="project" value="InterPro"/>
</dbReference>
<reference evidence="2 3" key="1">
    <citation type="journal article" date="2020" name="Nat. Food">
        <title>A phased Vanilla planifolia genome enables genetic improvement of flavour and production.</title>
        <authorList>
            <person name="Hasing T."/>
            <person name="Tang H."/>
            <person name="Brym M."/>
            <person name="Khazi F."/>
            <person name="Huang T."/>
            <person name="Chambers A.H."/>
        </authorList>
    </citation>
    <scope>NUCLEOTIDE SEQUENCE [LARGE SCALE GENOMIC DNA]</scope>
    <source>
        <tissue evidence="2">Leaf</tissue>
    </source>
</reference>
<dbReference type="GO" id="GO:0046872">
    <property type="term" value="F:metal ion binding"/>
    <property type="evidence" value="ECO:0007669"/>
    <property type="project" value="InterPro"/>
</dbReference>
<evidence type="ECO:0000259" key="1">
    <source>
        <dbReference type="Pfam" id="PF00675"/>
    </source>
</evidence>
<dbReference type="Gene3D" id="3.30.830.10">
    <property type="entry name" value="Metalloenzyme, LuxS/M16 peptidase-like"/>
    <property type="match status" value="1"/>
</dbReference>
<dbReference type="InterPro" id="IPR011765">
    <property type="entry name" value="Pept_M16_N"/>
</dbReference>
<protein>
    <recommendedName>
        <fullName evidence="1">Peptidase M16 N-terminal domain-containing protein</fullName>
    </recommendedName>
</protein>
<dbReference type="EMBL" id="JADCNL010000001">
    <property type="protein sequence ID" value="KAG0495852.1"/>
    <property type="molecule type" value="Genomic_DNA"/>
</dbReference>
<accession>A0A835S1K3</accession>